<dbReference type="SUPFAM" id="SSF52091">
    <property type="entry name" value="SpoIIaa-like"/>
    <property type="match status" value="1"/>
</dbReference>
<dbReference type="PANTHER" id="PTHR33495:SF2">
    <property type="entry name" value="ANTI-SIGMA FACTOR ANTAGONIST TM_1081-RELATED"/>
    <property type="match status" value="1"/>
</dbReference>
<dbReference type="Proteomes" id="UP001230426">
    <property type="component" value="Unassembled WGS sequence"/>
</dbReference>
<evidence type="ECO:0000256" key="3">
    <source>
        <dbReference type="SAM" id="MobiDB-lite"/>
    </source>
</evidence>
<dbReference type="InterPro" id="IPR003658">
    <property type="entry name" value="Anti-sigma_ant"/>
</dbReference>
<accession>A0ABT9R9X1</accession>
<comment type="similarity">
    <text evidence="1 2">Belongs to the anti-sigma-factor antagonist family.</text>
</comment>
<reference evidence="5 6" key="1">
    <citation type="submission" date="2023-07" db="EMBL/GenBank/DDBJ databases">
        <title>Sequencing the genomes of 1000 actinobacteria strains.</title>
        <authorList>
            <person name="Klenk H.-P."/>
        </authorList>
    </citation>
    <scope>NUCLEOTIDE SEQUENCE [LARGE SCALE GENOMIC DNA]</scope>
    <source>
        <strain evidence="5 6">DSM 44109</strain>
    </source>
</reference>
<dbReference type="InterPro" id="IPR036513">
    <property type="entry name" value="STAS_dom_sf"/>
</dbReference>
<feature type="region of interest" description="Disordered" evidence="3">
    <location>
        <begin position="1"/>
        <end position="20"/>
    </location>
</feature>
<dbReference type="NCBIfam" id="TIGR00377">
    <property type="entry name" value="ant_ant_sig"/>
    <property type="match status" value="1"/>
</dbReference>
<dbReference type="PANTHER" id="PTHR33495">
    <property type="entry name" value="ANTI-SIGMA FACTOR ANTAGONIST TM_1081-RELATED-RELATED"/>
    <property type="match status" value="1"/>
</dbReference>
<dbReference type="CDD" id="cd07043">
    <property type="entry name" value="STAS_anti-anti-sigma_factors"/>
    <property type="match status" value="1"/>
</dbReference>
<sequence length="222" mass="24208">MTGVAGFRNGTHREIDGRRIPAGEARTAVIRRSYDAPIEDVRDARTDPDRLIRAASPDPGVHADPLNCPEPRAYGGDSGFRLCTAPHKGAVSNSRRQRGNMTRLSVTVSDHPHFSVVSLAGDLDKLSAPQLEEALAGLLTRGHVRIIIDTADLGFCDSTGVWALLTSMRRTYEQNGWLRLAGVHGFLARLLELTRLSEAFPIDPDVSESLRRASEGSLSAFR</sequence>
<dbReference type="EMBL" id="JAUSRB010000002">
    <property type="protein sequence ID" value="MDP9865943.1"/>
    <property type="molecule type" value="Genomic_DNA"/>
</dbReference>
<feature type="domain" description="STAS" evidence="4">
    <location>
        <begin position="104"/>
        <end position="213"/>
    </location>
</feature>
<protein>
    <recommendedName>
        <fullName evidence="2">Anti-sigma factor antagonist</fullName>
    </recommendedName>
</protein>
<dbReference type="InterPro" id="IPR002645">
    <property type="entry name" value="STAS_dom"/>
</dbReference>
<name>A0ABT9R9X1_9ACTN</name>
<dbReference type="PROSITE" id="PS50801">
    <property type="entry name" value="STAS"/>
    <property type="match status" value="1"/>
</dbReference>
<dbReference type="Gene3D" id="3.30.750.24">
    <property type="entry name" value="STAS domain"/>
    <property type="match status" value="1"/>
</dbReference>
<organism evidence="5 6">
    <name type="scientific">Streptosporangium brasiliense</name>
    <dbReference type="NCBI Taxonomy" id="47480"/>
    <lineage>
        <taxon>Bacteria</taxon>
        <taxon>Bacillati</taxon>
        <taxon>Actinomycetota</taxon>
        <taxon>Actinomycetes</taxon>
        <taxon>Streptosporangiales</taxon>
        <taxon>Streptosporangiaceae</taxon>
        <taxon>Streptosporangium</taxon>
    </lineage>
</organism>
<dbReference type="RefSeq" id="WP_306865890.1">
    <property type="nucleotide sequence ID" value="NZ_JAUSRB010000002.1"/>
</dbReference>
<comment type="caution">
    <text evidence="5">The sequence shown here is derived from an EMBL/GenBank/DDBJ whole genome shotgun (WGS) entry which is preliminary data.</text>
</comment>
<gene>
    <name evidence="5" type="ORF">J2S55_005209</name>
</gene>
<keyword evidence="6" id="KW-1185">Reference proteome</keyword>
<evidence type="ECO:0000313" key="6">
    <source>
        <dbReference type="Proteomes" id="UP001230426"/>
    </source>
</evidence>
<evidence type="ECO:0000256" key="2">
    <source>
        <dbReference type="RuleBase" id="RU003749"/>
    </source>
</evidence>
<dbReference type="Pfam" id="PF13466">
    <property type="entry name" value="STAS_2"/>
    <property type="match status" value="1"/>
</dbReference>
<dbReference type="InterPro" id="IPR058548">
    <property type="entry name" value="MlaB-like_STAS"/>
</dbReference>
<evidence type="ECO:0000259" key="4">
    <source>
        <dbReference type="PROSITE" id="PS50801"/>
    </source>
</evidence>
<proteinExistence type="inferred from homology"/>
<evidence type="ECO:0000256" key="1">
    <source>
        <dbReference type="ARBA" id="ARBA00009013"/>
    </source>
</evidence>
<feature type="compositionally biased region" description="Basic and acidic residues" evidence="3">
    <location>
        <begin position="11"/>
        <end position="20"/>
    </location>
</feature>
<evidence type="ECO:0000313" key="5">
    <source>
        <dbReference type="EMBL" id="MDP9865943.1"/>
    </source>
</evidence>